<reference evidence="1 2" key="1">
    <citation type="submission" date="2023-02" db="EMBL/GenBank/DDBJ databases">
        <title>LHISI_Scaffold_Assembly.</title>
        <authorList>
            <person name="Stuart O.P."/>
            <person name="Cleave R."/>
            <person name="Magrath M.J.L."/>
            <person name="Mikheyev A.S."/>
        </authorList>
    </citation>
    <scope>NUCLEOTIDE SEQUENCE [LARGE SCALE GENOMIC DNA]</scope>
    <source>
        <strain evidence="1">Daus_M_001</strain>
        <tissue evidence="1">Leg muscle</tissue>
    </source>
</reference>
<evidence type="ECO:0000313" key="1">
    <source>
        <dbReference type="EMBL" id="KAJ8873001.1"/>
    </source>
</evidence>
<dbReference type="Proteomes" id="UP001159363">
    <property type="component" value="Chromosome 10"/>
</dbReference>
<proteinExistence type="predicted"/>
<organism evidence="1 2">
    <name type="scientific">Dryococelus australis</name>
    <dbReference type="NCBI Taxonomy" id="614101"/>
    <lineage>
        <taxon>Eukaryota</taxon>
        <taxon>Metazoa</taxon>
        <taxon>Ecdysozoa</taxon>
        <taxon>Arthropoda</taxon>
        <taxon>Hexapoda</taxon>
        <taxon>Insecta</taxon>
        <taxon>Pterygota</taxon>
        <taxon>Neoptera</taxon>
        <taxon>Polyneoptera</taxon>
        <taxon>Phasmatodea</taxon>
        <taxon>Verophasmatodea</taxon>
        <taxon>Anareolatae</taxon>
        <taxon>Phasmatidae</taxon>
        <taxon>Eurycanthinae</taxon>
        <taxon>Dryococelus</taxon>
    </lineage>
</organism>
<sequence length="494" mass="53356">MTKRIEGGRKSARPRLRNDIAHLLCSSLTARLCPRPAGRVCAAGRCAGSNTNLPGASAVSVARLRYMEIERLSEHHDVPAVVDTGYPILTFWGAAVAERLDCTPRTKANRVQPPAVGIVPDDATGRRVLSGICRFPPLLHSGAAPYSPHFTLSALKTSMLRAAQISSLTRCTLNRPPAPSTHTHHHGADLPTPMCPCGANRTPLGTAVRRIRNEAPGNTVVIRAHKGASSASLLLPSPGAVVVQWSDYSPPTKVNRVEFPAESVLDFRAGRRRWFLGVGNQTASPLECESTRKTSTFLAYAGSTALRLEHRNPASCVAVRLALAPAALSGRLLRMRPYCGGVVDIPRASAAGSLPGFSRRTMSVRELPFIPALHTQPATLNGSQNLDVNNCLNLHHECEKGGRMFSHLIGREVSQMSSGQNHLTEGGNEQAISLGQQSRDVVVFTRCPPHPCAMIISPHNKALIIKPHIVSRGVPTTYHKSVMFHISLAWHHCK</sequence>
<name>A0ABQ9GLU2_9NEOP</name>
<comment type="caution">
    <text evidence="1">The sequence shown here is derived from an EMBL/GenBank/DDBJ whole genome shotgun (WGS) entry which is preliminary data.</text>
</comment>
<protein>
    <submittedName>
        <fullName evidence="1">Uncharacterized protein</fullName>
    </submittedName>
</protein>
<gene>
    <name evidence="1" type="ORF">PR048_026617</name>
</gene>
<evidence type="ECO:0000313" key="2">
    <source>
        <dbReference type="Proteomes" id="UP001159363"/>
    </source>
</evidence>
<dbReference type="EMBL" id="JARBHB010000011">
    <property type="protein sequence ID" value="KAJ8873001.1"/>
    <property type="molecule type" value="Genomic_DNA"/>
</dbReference>
<keyword evidence="2" id="KW-1185">Reference proteome</keyword>
<accession>A0ABQ9GLU2</accession>